<evidence type="ECO:0000313" key="11">
    <source>
        <dbReference type="EMBL" id="NWJ45758.1"/>
    </source>
</evidence>
<dbReference type="GO" id="GO:0000156">
    <property type="term" value="F:phosphorelay response regulator activity"/>
    <property type="evidence" value="ECO:0007669"/>
    <property type="project" value="TreeGrafter"/>
</dbReference>
<keyword evidence="14" id="KW-1185">Reference proteome</keyword>
<evidence type="ECO:0000313" key="14">
    <source>
        <dbReference type="Proteomes" id="UP001431572"/>
    </source>
</evidence>
<keyword evidence="4 7" id="KW-0238">DNA-binding</keyword>
<evidence type="ECO:0000313" key="12">
    <source>
        <dbReference type="EMBL" id="WJW67954.1"/>
    </source>
</evidence>
<dbReference type="FunFam" id="1.10.10.10:FF:000018">
    <property type="entry name" value="DNA-binding response regulator ResD"/>
    <property type="match status" value="1"/>
</dbReference>
<dbReference type="SUPFAM" id="SSF52172">
    <property type="entry name" value="CheY-like"/>
    <property type="match status" value="1"/>
</dbReference>
<feature type="domain" description="Response regulatory" evidence="9">
    <location>
        <begin position="4"/>
        <end position="117"/>
    </location>
</feature>
<sequence>MMTKILIVDDEQNIAETLKYNLLREGYEVTLSGDGRQALEIARHENPDLIILDLMLPGMNGLDVCRNIRQTSAVPILMLTAKEEELDKILGLELGADDYMTKPFNLRELVARVRAMLRRMEMLESIATQRTAEREALTPPPSPNNPVQPVDSAPQEVLIIGELQINTKQHTMFMGEKLITLKPKEFDLLEFLARHRGQVLTRETLLERVWNYDYSGGTRTVDVHIRWIREKIEIDPSKPRYIHTVFGVGYKFDPETNNSFGENAGAKSS</sequence>
<accession>A0A8T7LUP5</accession>
<organism evidence="11 13">
    <name type="scientific">Candidatus Chlorohelix allophototropha</name>
    <dbReference type="NCBI Taxonomy" id="3003348"/>
    <lineage>
        <taxon>Bacteria</taxon>
        <taxon>Bacillati</taxon>
        <taxon>Chloroflexota</taxon>
        <taxon>Chloroflexia</taxon>
        <taxon>Candidatus Chloroheliales</taxon>
        <taxon>Candidatus Chloroheliaceae</taxon>
        <taxon>Candidatus Chlorohelix</taxon>
    </lineage>
</organism>
<evidence type="ECO:0000259" key="9">
    <source>
        <dbReference type="PROSITE" id="PS50110"/>
    </source>
</evidence>
<dbReference type="Pfam" id="PF00072">
    <property type="entry name" value="Response_reg"/>
    <property type="match status" value="1"/>
</dbReference>
<dbReference type="EMBL" id="CP128399">
    <property type="protein sequence ID" value="WJW67954.1"/>
    <property type="molecule type" value="Genomic_DNA"/>
</dbReference>
<evidence type="ECO:0000256" key="1">
    <source>
        <dbReference type="ARBA" id="ARBA00022553"/>
    </source>
</evidence>
<dbReference type="SMART" id="SM00448">
    <property type="entry name" value="REC"/>
    <property type="match status" value="1"/>
</dbReference>
<keyword evidence="5" id="KW-0804">Transcription</keyword>
<dbReference type="InterPro" id="IPR001867">
    <property type="entry name" value="OmpR/PhoB-type_DNA-bd"/>
</dbReference>
<dbReference type="CDD" id="cd00383">
    <property type="entry name" value="trans_reg_C"/>
    <property type="match status" value="1"/>
</dbReference>
<evidence type="ECO:0000256" key="4">
    <source>
        <dbReference type="ARBA" id="ARBA00023125"/>
    </source>
</evidence>
<feature type="domain" description="OmpR/PhoB-type" evidence="10">
    <location>
        <begin position="155"/>
        <end position="254"/>
    </location>
</feature>
<proteinExistence type="predicted"/>
<name>A0A8T7LUP5_9CHLR</name>
<keyword evidence="3" id="KW-0805">Transcription regulation</keyword>
<evidence type="ECO:0000259" key="10">
    <source>
        <dbReference type="PROSITE" id="PS51755"/>
    </source>
</evidence>
<dbReference type="SUPFAM" id="SSF46894">
    <property type="entry name" value="C-terminal effector domain of the bipartite response regulators"/>
    <property type="match status" value="1"/>
</dbReference>
<dbReference type="Proteomes" id="UP001431572">
    <property type="component" value="Chromosome 1"/>
</dbReference>
<evidence type="ECO:0000256" key="7">
    <source>
        <dbReference type="PROSITE-ProRule" id="PRU01091"/>
    </source>
</evidence>
<dbReference type="SMART" id="SM00862">
    <property type="entry name" value="Trans_reg_C"/>
    <property type="match status" value="1"/>
</dbReference>
<evidence type="ECO:0000256" key="8">
    <source>
        <dbReference type="SAM" id="MobiDB-lite"/>
    </source>
</evidence>
<dbReference type="PROSITE" id="PS50110">
    <property type="entry name" value="RESPONSE_REGULATORY"/>
    <property type="match status" value="1"/>
</dbReference>
<dbReference type="Gene3D" id="3.40.50.2300">
    <property type="match status" value="1"/>
</dbReference>
<dbReference type="InterPro" id="IPR011006">
    <property type="entry name" value="CheY-like_superfamily"/>
</dbReference>
<dbReference type="PANTHER" id="PTHR48111">
    <property type="entry name" value="REGULATOR OF RPOS"/>
    <property type="match status" value="1"/>
</dbReference>
<dbReference type="InterPro" id="IPR016032">
    <property type="entry name" value="Sig_transdc_resp-reg_C-effctor"/>
</dbReference>
<feature type="region of interest" description="Disordered" evidence="8">
    <location>
        <begin position="130"/>
        <end position="149"/>
    </location>
</feature>
<keyword evidence="2" id="KW-0902">Two-component regulatory system</keyword>
<dbReference type="PROSITE" id="PS51755">
    <property type="entry name" value="OMPR_PHOB"/>
    <property type="match status" value="1"/>
</dbReference>
<evidence type="ECO:0000256" key="5">
    <source>
        <dbReference type="ARBA" id="ARBA00023163"/>
    </source>
</evidence>
<feature type="modified residue" description="4-aspartylphosphate" evidence="6">
    <location>
        <position position="53"/>
    </location>
</feature>
<dbReference type="InterPro" id="IPR036388">
    <property type="entry name" value="WH-like_DNA-bd_sf"/>
</dbReference>
<evidence type="ECO:0000313" key="13">
    <source>
        <dbReference type="Proteomes" id="UP000521676"/>
    </source>
</evidence>
<evidence type="ECO:0000256" key="2">
    <source>
        <dbReference type="ARBA" id="ARBA00023012"/>
    </source>
</evidence>
<dbReference type="GO" id="GO:0005829">
    <property type="term" value="C:cytosol"/>
    <property type="evidence" value="ECO:0007669"/>
    <property type="project" value="TreeGrafter"/>
</dbReference>
<reference evidence="12" key="2">
    <citation type="journal article" date="2024" name="Nature">
        <title>Anoxygenic phototroph of the Chloroflexota uses a type I reaction centre.</title>
        <authorList>
            <person name="Tsuji J.M."/>
            <person name="Shaw N.A."/>
            <person name="Nagashima S."/>
            <person name="Venkiteswaran J.J."/>
            <person name="Schiff S.L."/>
            <person name="Watanabe T."/>
            <person name="Fukui M."/>
            <person name="Hanada S."/>
            <person name="Tank M."/>
            <person name="Neufeld J.D."/>
        </authorList>
    </citation>
    <scope>NUCLEOTIDE SEQUENCE</scope>
    <source>
        <strain evidence="12">L227-S17</strain>
    </source>
</reference>
<dbReference type="Pfam" id="PF00486">
    <property type="entry name" value="Trans_reg_C"/>
    <property type="match status" value="1"/>
</dbReference>
<evidence type="ECO:0000256" key="6">
    <source>
        <dbReference type="PROSITE-ProRule" id="PRU00169"/>
    </source>
</evidence>
<reference evidence="11 13" key="1">
    <citation type="submission" date="2020-06" db="EMBL/GenBank/DDBJ databases">
        <title>Anoxygenic phototrophic Chloroflexota member uses a Type I reaction center.</title>
        <authorList>
            <person name="Tsuji J.M."/>
            <person name="Shaw N.A."/>
            <person name="Nagashima S."/>
            <person name="Venkiteswaran J."/>
            <person name="Schiff S.L."/>
            <person name="Hanada S."/>
            <person name="Tank M."/>
            <person name="Neufeld J.D."/>
        </authorList>
    </citation>
    <scope>NUCLEOTIDE SEQUENCE [LARGE SCALE GENOMIC DNA]</scope>
    <source>
        <strain evidence="11">L227-S17</strain>
    </source>
</reference>
<gene>
    <name evidence="11" type="ORF">HXX08_07755</name>
    <name evidence="12" type="ORF">OZ401_000896</name>
</gene>
<evidence type="ECO:0000256" key="3">
    <source>
        <dbReference type="ARBA" id="ARBA00023015"/>
    </source>
</evidence>
<dbReference type="GO" id="GO:0006355">
    <property type="term" value="P:regulation of DNA-templated transcription"/>
    <property type="evidence" value="ECO:0007669"/>
    <property type="project" value="InterPro"/>
</dbReference>
<dbReference type="EMBL" id="JACATZ010000001">
    <property type="protein sequence ID" value="NWJ45758.1"/>
    <property type="molecule type" value="Genomic_DNA"/>
</dbReference>
<dbReference type="GO" id="GO:0032993">
    <property type="term" value="C:protein-DNA complex"/>
    <property type="evidence" value="ECO:0007669"/>
    <property type="project" value="TreeGrafter"/>
</dbReference>
<keyword evidence="1 6" id="KW-0597">Phosphoprotein</keyword>
<dbReference type="Gene3D" id="6.10.250.690">
    <property type="match status" value="1"/>
</dbReference>
<dbReference type="AlphaFoldDB" id="A0A8T7LUP5"/>
<dbReference type="InterPro" id="IPR001789">
    <property type="entry name" value="Sig_transdc_resp-reg_receiver"/>
</dbReference>
<dbReference type="PANTHER" id="PTHR48111:SF40">
    <property type="entry name" value="PHOSPHATE REGULON TRANSCRIPTIONAL REGULATORY PROTEIN PHOB"/>
    <property type="match status" value="1"/>
</dbReference>
<feature type="DNA-binding region" description="OmpR/PhoB-type" evidence="7">
    <location>
        <begin position="155"/>
        <end position="254"/>
    </location>
</feature>
<dbReference type="Proteomes" id="UP000521676">
    <property type="component" value="Unassembled WGS sequence"/>
</dbReference>
<dbReference type="FunFam" id="3.40.50.2300:FF:000001">
    <property type="entry name" value="DNA-binding response regulator PhoB"/>
    <property type="match status" value="1"/>
</dbReference>
<dbReference type="InterPro" id="IPR039420">
    <property type="entry name" value="WalR-like"/>
</dbReference>
<dbReference type="GO" id="GO:0000976">
    <property type="term" value="F:transcription cis-regulatory region binding"/>
    <property type="evidence" value="ECO:0007669"/>
    <property type="project" value="TreeGrafter"/>
</dbReference>
<protein>
    <submittedName>
        <fullName evidence="11">Response regulator transcription factor</fullName>
    </submittedName>
</protein>
<dbReference type="RefSeq" id="WP_425607609.1">
    <property type="nucleotide sequence ID" value="NZ_CP128399.1"/>
</dbReference>
<dbReference type="Gene3D" id="1.10.10.10">
    <property type="entry name" value="Winged helix-like DNA-binding domain superfamily/Winged helix DNA-binding domain"/>
    <property type="match status" value="1"/>
</dbReference>